<reference evidence="4" key="1">
    <citation type="submission" date="2018-05" db="EMBL/GenBank/DDBJ databases">
        <authorList>
            <person name="Lanie J.A."/>
            <person name="Ng W.-L."/>
            <person name="Kazmierczak K.M."/>
            <person name="Andrzejewski T.M."/>
            <person name="Davidsen T.M."/>
            <person name="Wayne K.J."/>
            <person name="Tettelin H."/>
            <person name="Glass J.I."/>
            <person name="Rusch D."/>
            <person name="Podicherti R."/>
            <person name="Tsui H.-C.T."/>
            <person name="Winkler M.E."/>
        </authorList>
    </citation>
    <scope>NUCLEOTIDE SEQUENCE</scope>
</reference>
<sequence length="98" mass="10859">MKTVTERKHFRSCGIYTILEKFDAQNQDYRNNVTQPGTPIVIVEAAIEQCWGRYLGTNGKFVGMNTFGASVPSSDLFDHFGIIAEKAKAAAKEVITCI</sequence>
<dbReference type="GO" id="GO:0046872">
    <property type="term" value="F:metal ion binding"/>
    <property type="evidence" value="ECO:0007669"/>
    <property type="project" value="UniProtKB-KW"/>
</dbReference>
<dbReference type="GO" id="GO:0006098">
    <property type="term" value="P:pentose-phosphate shunt"/>
    <property type="evidence" value="ECO:0007669"/>
    <property type="project" value="TreeGrafter"/>
</dbReference>
<evidence type="ECO:0000256" key="2">
    <source>
        <dbReference type="ARBA" id="ARBA00022842"/>
    </source>
</evidence>
<organism evidence="4">
    <name type="scientific">marine metagenome</name>
    <dbReference type="NCBI Taxonomy" id="408172"/>
    <lineage>
        <taxon>unclassified sequences</taxon>
        <taxon>metagenomes</taxon>
        <taxon>ecological metagenomes</taxon>
    </lineage>
</organism>
<dbReference type="PANTHER" id="PTHR43522:SF2">
    <property type="entry name" value="TRANSKETOLASE 1-RELATED"/>
    <property type="match status" value="1"/>
</dbReference>
<dbReference type="GO" id="GO:0004802">
    <property type="term" value="F:transketolase activity"/>
    <property type="evidence" value="ECO:0007669"/>
    <property type="project" value="TreeGrafter"/>
</dbReference>
<proteinExistence type="predicted"/>
<dbReference type="EMBL" id="UINC01008299">
    <property type="protein sequence ID" value="SVA37386.1"/>
    <property type="molecule type" value="Genomic_DNA"/>
</dbReference>
<dbReference type="SUPFAM" id="SSF52922">
    <property type="entry name" value="TK C-terminal domain-like"/>
    <property type="match status" value="1"/>
</dbReference>
<evidence type="ECO:0000256" key="1">
    <source>
        <dbReference type="ARBA" id="ARBA00022723"/>
    </source>
</evidence>
<protein>
    <recommendedName>
        <fullName evidence="3">Transketolase-like C-terminal domain-containing protein</fullName>
    </recommendedName>
</protein>
<dbReference type="Pfam" id="PF22613">
    <property type="entry name" value="Transketolase_C_1"/>
    <property type="match status" value="1"/>
</dbReference>
<keyword evidence="2" id="KW-0460">Magnesium</keyword>
<name>A0A381VAH7_9ZZZZ</name>
<dbReference type="Gene3D" id="3.40.50.920">
    <property type="match status" value="1"/>
</dbReference>
<evidence type="ECO:0000313" key="4">
    <source>
        <dbReference type="EMBL" id="SVA37386.1"/>
    </source>
</evidence>
<dbReference type="InterPro" id="IPR033247">
    <property type="entry name" value="Transketolase_fam"/>
</dbReference>
<dbReference type="GO" id="GO:0005829">
    <property type="term" value="C:cytosol"/>
    <property type="evidence" value="ECO:0007669"/>
    <property type="project" value="TreeGrafter"/>
</dbReference>
<keyword evidence="1" id="KW-0479">Metal-binding</keyword>
<feature type="domain" description="Transketolase-like C-terminal" evidence="3">
    <location>
        <begin position="18"/>
        <end position="82"/>
    </location>
</feature>
<gene>
    <name evidence="4" type="ORF">METZ01_LOCUS90240</name>
</gene>
<dbReference type="PANTHER" id="PTHR43522">
    <property type="entry name" value="TRANSKETOLASE"/>
    <property type="match status" value="1"/>
</dbReference>
<dbReference type="InterPro" id="IPR055152">
    <property type="entry name" value="Transketolase-like_C_2"/>
</dbReference>
<dbReference type="AlphaFoldDB" id="A0A381VAH7"/>
<evidence type="ECO:0000259" key="3">
    <source>
        <dbReference type="Pfam" id="PF22613"/>
    </source>
</evidence>
<accession>A0A381VAH7</accession>
<dbReference type="InterPro" id="IPR009014">
    <property type="entry name" value="Transketo_C/PFOR_II"/>
</dbReference>